<evidence type="ECO:0000313" key="3">
    <source>
        <dbReference type="Proteomes" id="UP000054097"/>
    </source>
</evidence>
<name>A0A0C3AXP9_SERVB</name>
<dbReference type="EMBL" id="KN824320">
    <property type="protein sequence ID" value="KIM24759.1"/>
    <property type="molecule type" value="Genomic_DNA"/>
</dbReference>
<protein>
    <submittedName>
        <fullName evidence="2">Uncharacterized protein</fullName>
    </submittedName>
</protein>
<organism evidence="2 3">
    <name type="scientific">Serendipita vermifera MAFF 305830</name>
    <dbReference type="NCBI Taxonomy" id="933852"/>
    <lineage>
        <taxon>Eukaryota</taxon>
        <taxon>Fungi</taxon>
        <taxon>Dikarya</taxon>
        <taxon>Basidiomycota</taxon>
        <taxon>Agaricomycotina</taxon>
        <taxon>Agaricomycetes</taxon>
        <taxon>Sebacinales</taxon>
        <taxon>Serendipitaceae</taxon>
        <taxon>Serendipita</taxon>
    </lineage>
</organism>
<proteinExistence type="predicted"/>
<accession>A0A0C3AXP9</accession>
<sequence>MPQSPPLENTGEHKAMGATAPGQGIKGENASDASQRREYFGGGETTGQTNQAGAGDDISRGIAAAQDSANRAADKYKADKEKRFE</sequence>
<feature type="region of interest" description="Disordered" evidence="1">
    <location>
        <begin position="1"/>
        <end position="85"/>
    </location>
</feature>
<dbReference type="HOGENOM" id="CLU_192415_0_0_1"/>
<evidence type="ECO:0000313" key="2">
    <source>
        <dbReference type="EMBL" id="KIM24759.1"/>
    </source>
</evidence>
<gene>
    <name evidence="2" type="ORF">M408DRAFT_331593</name>
</gene>
<dbReference type="Proteomes" id="UP000054097">
    <property type="component" value="Unassembled WGS sequence"/>
</dbReference>
<dbReference type="OrthoDB" id="3234597at2759"/>
<reference evidence="3" key="2">
    <citation type="submission" date="2015-01" db="EMBL/GenBank/DDBJ databases">
        <title>Evolutionary Origins and Diversification of the Mycorrhizal Mutualists.</title>
        <authorList>
            <consortium name="DOE Joint Genome Institute"/>
            <consortium name="Mycorrhizal Genomics Consortium"/>
            <person name="Kohler A."/>
            <person name="Kuo A."/>
            <person name="Nagy L.G."/>
            <person name="Floudas D."/>
            <person name="Copeland A."/>
            <person name="Barry K.W."/>
            <person name="Cichocki N."/>
            <person name="Veneault-Fourrey C."/>
            <person name="LaButti K."/>
            <person name="Lindquist E.A."/>
            <person name="Lipzen A."/>
            <person name="Lundell T."/>
            <person name="Morin E."/>
            <person name="Murat C."/>
            <person name="Riley R."/>
            <person name="Ohm R."/>
            <person name="Sun H."/>
            <person name="Tunlid A."/>
            <person name="Henrissat B."/>
            <person name="Grigoriev I.V."/>
            <person name="Hibbett D.S."/>
            <person name="Martin F."/>
        </authorList>
    </citation>
    <scope>NUCLEOTIDE SEQUENCE [LARGE SCALE GENOMIC DNA]</scope>
    <source>
        <strain evidence="3">MAFF 305830</strain>
    </source>
</reference>
<keyword evidence="3" id="KW-1185">Reference proteome</keyword>
<dbReference type="AlphaFoldDB" id="A0A0C3AXP9"/>
<feature type="compositionally biased region" description="Basic and acidic residues" evidence="1">
    <location>
        <begin position="72"/>
        <end position="85"/>
    </location>
</feature>
<evidence type="ECO:0000256" key="1">
    <source>
        <dbReference type="SAM" id="MobiDB-lite"/>
    </source>
</evidence>
<reference evidence="2 3" key="1">
    <citation type="submission" date="2014-04" db="EMBL/GenBank/DDBJ databases">
        <authorList>
            <consortium name="DOE Joint Genome Institute"/>
            <person name="Kuo A."/>
            <person name="Zuccaro A."/>
            <person name="Kohler A."/>
            <person name="Nagy L.G."/>
            <person name="Floudas D."/>
            <person name="Copeland A."/>
            <person name="Barry K.W."/>
            <person name="Cichocki N."/>
            <person name="Veneault-Fourrey C."/>
            <person name="LaButti K."/>
            <person name="Lindquist E.A."/>
            <person name="Lipzen A."/>
            <person name="Lundell T."/>
            <person name="Morin E."/>
            <person name="Murat C."/>
            <person name="Sun H."/>
            <person name="Tunlid A."/>
            <person name="Henrissat B."/>
            <person name="Grigoriev I.V."/>
            <person name="Hibbett D.S."/>
            <person name="Martin F."/>
            <person name="Nordberg H.P."/>
            <person name="Cantor M.N."/>
            <person name="Hua S.X."/>
        </authorList>
    </citation>
    <scope>NUCLEOTIDE SEQUENCE [LARGE SCALE GENOMIC DNA]</scope>
    <source>
        <strain evidence="2 3">MAFF 305830</strain>
    </source>
</reference>